<dbReference type="Proteomes" id="UP000637643">
    <property type="component" value="Unassembled WGS sequence"/>
</dbReference>
<dbReference type="InterPro" id="IPR036514">
    <property type="entry name" value="SGNH_hydro_sf"/>
</dbReference>
<dbReference type="Pfam" id="PF21254">
    <property type="entry name" value="AGA-YXIM_GBD"/>
    <property type="match status" value="1"/>
</dbReference>
<sequence length="367" mass="40888">MNSYHFDFGLEAAEPGFTKVKPDTQYTPECGYGFTSGSVVFGRYRGGTDILRNDFCIPQRAVLLIDLPDGFYRVTVRLGDACAETHTVIRAGDARFVLHPLRVPAEQYLQEGFSVHVTSGQLRLSFSGAAPRINELLITPDPEARGLFLAGDSTVTDQGETGFPYAGWGQMLPLFFKPGVAVDNRALSGRSSRSFIQEGHLKAIMSAIRPKDYLFLQFGHNDSKPDEFRHTEPFTTYKEHLLQYITEARQAGAYPVLVTSVHRRMFNPHGEIIDSHGDYLVAMKELAAAEQVPLIDLAAKSRKLFEEYGPEGTKELFMWTHPGEYLHHPAGVQDNTHFQVKGAQLVAGLVAEGIREAGLYDLTVYMR</sequence>
<keyword evidence="6" id="KW-1185">Reference proteome</keyword>
<dbReference type="Pfam" id="PF13472">
    <property type="entry name" value="Lipase_GDSL_2"/>
    <property type="match status" value="1"/>
</dbReference>
<dbReference type="RefSeq" id="WP_189026622.1">
    <property type="nucleotide sequence ID" value="NZ_BMKR01000012.1"/>
</dbReference>
<dbReference type="PANTHER" id="PTHR43695">
    <property type="entry name" value="PUTATIVE (AFU_ORTHOLOGUE AFUA_2G17250)-RELATED"/>
    <property type="match status" value="1"/>
</dbReference>
<evidence type="ECO:0000256" key="1">
    <source>
        <dbReference type="ARBA" id="ARBA00008668"/>
    </source>
</evidence>
<dbReference type="Gene3D" id="2.60.120.430">
    <property type="entry name" value="Galactose-binding lectin"/>
    <property type="match status" value="1"/>
</dbReference>
<gene>
    <name evidence="5" type="ORF">GCM10010912_32730</name>
</gene>
<proteinExistence type="inferred from homology"/>
<feature type="domain" description="SGNH hydrolase-type esterase" evidence="3">
    <location>
        <begin position="151"/>
        <end position="324"/>
    </location>
</feature>
<dbReference type="EMBL" id="BMKR01000012">
    <property type="protein sequence ID" value="GGF84933.1"/>
    <property type="molecule type" value="Genomic_DNA"/>
</dbReference>
<dbReference type="SUPFAM" id="SSF49785">
    <property type="entry name" value="Galactose-binding domain-like"/>
    <property type="match status" value="1"/>
</dbReference>
<evidence type="ECO:0008006" key="7">
    <source>
        <dbReference type="Google" id="ProtNLM"/>
    </source>
</evidence>
<reference evidence="5" key="2">
    <citation type="submission" date="2020-09" db="EMBL/GenBank/DDBJ databases">
        <authorList>
            <person name="Sun Q."/>
            <person name="Zhou Y."/>
        </authorList>
    </citation>
    <scope>NUCLEOTIDE SEQUENCE</scope>
    <source>
        <strain evidence="5">CGMCC 1.16134</strain>
    </source>
</reference>
<dbReference type="CDD" id="cd01821">
    <property type="entry name" value="Rhamnogalacturan_acetylesterase_like"/>
    <property type="match status" value="1"/>
</dbReference>
<organism evidence="5 6">
    <name type="scientific">Paenibacillus albidus</name>
    <dbReference type="NCBI Taxonomy" id="2041023"/>
    <lineage>
        <taxon>Bacteria</taxon>
        <taxon>Bacillati</taxon>
        <taxon>Bacillota</taxon>
        <taxon>Bacilli</taxon>
        <taxon>Bacillales</taxon>
        <taxon>Paenibacillaceae</taxon>
        <taxon>Paenibacillus</taxon>
    </lineage>
</organism>
<dbReference type="PANTHER" id="PTHR43695:SF1">
    <property type="entry name" value="RHAMNOGALACTURONAN ACETYLESTERASE"/>
    <property type="match status" value="1"/>
</dbReference>
<dbReference type="InterPro" id="IPR037459">
    <property type="entry name" value="RhgT-like"/>
</dbReference>
<reference evidence="5" key="1">
    <citation type="journal article" date="2014" name="Int. J. Syst. Evol. Microbiol.">
        <title>Complete genome sequence of Corynebacterium casei LMG S-19264T (=DSM 44701T), isolated from a smear-ripened cheese.</title>
        <authorList>
            <consortium name="US DOE Joint Genome Institute (JGI-PGF)"/>
            <person name="Walter F."/>
            <person name="Albersmeier A."/>
            <person name="Kalinowski J."/>
            <person name="Ruckert C."/>
        </authorList>
    </citation>
    <scope>NUCLEOTIDE SEQUENCE</scope>
    <source>
        <strain evidence="5">CGMCC 1.16134</strain>
    </source>
</reference>
<comment type="similarity">
    <text evidence="1">Belongs to the 'GDSL' lipolytic enzyme family.</text>
</comment>
<dbReference type="GO" id="GO:0016787">
    <property type="term" value="F:hydrolase activity"/>
    <property type="evidence" value="ECO:0007669"/>
    <property type="project" value="UniProtKB-KW"/>
</dbReference>
<accession>A0A917CGK7</accession>
<dbReference type="SUPFAM" id="SSF52266">
    <property type="entry name" value="SGNH hydrolase"/>
    <property type="match status" value="1"/>
</dbReference>
<dbReference type="InterPro" id="IPR049033">
    <property type="entry name" value="AGA-YXIM_GBD"/>
</dbReference>
<evidence type="ECO:0000259" key="4">
    <source>
        <dbReference type="Pfam" id="PF21254"/>
    </source>
</evidence>
<protein>
    <recommendedName>
        <fullName evidence="7">GDSL family lipase</fullName>
    </recommendedName>
</protein>
<keyword evidence="2" id="KW-0378">Hydrolase</keyword>
<dbReference type="InterPro" id="IPR008979">
    <property type="entry name" value="Galactose-bd-like_sf"/>
</dbReference>
<comment type="caution">
    <text evidence="5">The sequence shown here is derived from an EMBL/GenBank/DDBJ whole genome shotgun (WGS) entry which is preliminary data.</text>
</comment>
<evidence type="ECO:0000259" key="3">
    <source>
        <dbReference type="Pfam" id="PF13472"/>
    </source>
</evidence>
<evidence type="ECO:0000256" key="2">
    <source>
        <dbReference type="ARBA" id="ARBA00022801"/>
    </source>
</evidence>
<feature type="domain" description="Beta-agarase/YXIM esterase-like galactose-binding" evidence="4">
    <location>
        <begin position="4"/>
        <end position="124"/>
    </location>
</feature>
<dbReference type="AlphaFoldDB" id="A0A917CGK7"/>
<evidence type="ECO:0000313" key="5">
    <source>
        <dbReference type="EMBL" id="GGF84933.1"/>
    </source>
</evidence>
<name>A0A917CGK7_9BACL</name>
<dbReference type="InterPro" id="IPR013830">
    <property type="entry name" value="SGNH_hydro"/>
</dbReference>
<evidence type="ECO:0000313" key="6">
    <source>
        <dbReference type="Proteomes" id="UP000637643"/>
    </source>
</evidence>
<dbReference type="Gene3D" id="3.40.50.1110">
    <property type="entry name" value="SGNH hydrolase"/>
    <property type="match status" value="1"/>
</dbReference>